<dbReference type="AlphaFoldDB" id="A0AAJ0HAA6"/>
<reference evidence="1" key="2">
    <citation type="submission" date="2023-06" db="EMBL/GenBank/DDBJ databases">
        <authorList>
            <consortium name="Lawrence Berkeley National Laboratory"/>
            <person name="Haridas S."/>
            <person name="Hensen N."/>
            <person name="Bonometti L."/>
            <person name="Westerberg I."/>
            <person name="Brannstrom I.O."/>
            <person name="Guillou S."/>
            <person name="Cros-Aarteil S."/>
            <person name="Calhoun S."/>
            <person name="Kuo A."/>
            <person name="Mondo S."/>
            <person name="Pangilinan J."/>
            <person name="Riley R."/>
            <person name="Labutti K."/>
            <person name="Andreopoulos B."/>
            <person name="Lipzen A."/>
            <person name="Chen C."/>
            <person name="Yanf M."/>
            <person name="Daum C."/>
            <person name="Ng V."/>
            <person name="Clum A."/>
            <person name="Steindorff A."/>
            <person name="Ohm R."/>
            <person name="Martin F."/>
            <person name="Silar P."/>
            <person name="Natvig D."/>
            <person name="Lalanne C."/>
            <person name="Gautier V."/>
            <person name="Ament-Velasquez S.L."/>
            <person name="Kruys A."/>
            <person name="Hutchinson M.I."/>
            <person name="Powell A.J."/>
            <person name="Barry K."/>
            <person name="Miller A.N."/>
            <person name="Grigoriev I.V."/>
            <person name="Debuchy R."/>
            <person name="Gladieux P."/>
            <person name="Thoren M.H."/>
            <person name="Johannesson H."/>
        </authorList>
    </citation>
    <scope>NUCLEOTIDE SEQUENCE</scope>
    <source>
        <strain evidence="1">CBS 955.72</strain>
    </source>
</reference>
<proteinExistence type="predicted"/>
<comment type="caution">
    <text evidence="1">The sequence shown here is derived from an EMBL/GenBank/DDBJ whole genome shotgun (WGS) entry which is preliminary data.</text>
</comment>
<protein>
    <submittedName>
        <fullName evidence="1">Uncharacterized protein</fullName>
    </submittedName>
</protein>
<organism evidence="1 2">
    <name type="scientific">Lasiosphaeria hispida</name>
    <dbReference type="NCBI Taxonomy" id="260671"/>
    <lineage>
        <taxon>Eukaryota</taxon>
        <taxon>Fungi</taxon>
        <taxon>Dikarya</taxon>
        <taxon>Ascomycota</taxon>
        <taxon>Pezizomycotina</taxon>
        <taxon>Sordariomycetes</taxon>
        <taxon>Sordariomycetidae</taxon>
        <taxon>Sordariales</taxon>
        <taxon>Lasiosphaeriaceae</taxon>
        <taxon>Lasiosphaeria</taxon>
    </lineage>
</organism>
<keyword evidence="2" id="KW-1185">Reference proteome</keyword>
<dbReference type="Proteomes" id="UP001275084">
    <property type="component" value="Unassembled WGS sequence"/>
</dbReference>
<evidence type="ECO:0000313" key="1">
    <source>
        <dbReference type="EMBL" id="KAK3345882.1"/>
    </source>
</evidence>
<accession>A0AAJ0HAA6</accession>
<dbReference type="EMBL" id="JAUIQD010000006">
    <property type="protein sequence ID" value="KAK3345882.1"/>
    <property type="molecule type" value="Genomic_DNA"/>
</dbReference>
<sequence>MAERSPLVAGGTHKAFSSHPKTFLTDAILAIHKNTIIFAATHATVHTGDQAEDGWFLSDFYAFNYLLNGSVADQTWLTAANPEKLVGKYGDFLHGSPNRDRSRDLLKSDTTPVTVVEPAKMIEKFLDKVTRASAASLRAKHAGCPLLLMIFCHGIAGHYLCLDNGTRHKGVSIVWLKAALEPGVSVTLFTTACYSGGWAVTPELNITTMAAADPDSLSISWQLSNSMGRACGSAFAGATISALSGASTHCLYRTVVRKHWRQTIPFSNPKSLQRHR</sequence>
<gene>
    <name evidence="1" type="ORF">B0T25DRAFT_459912</name>
</gene>
<evidence type="ECO:0000313" key="2">
    <source>
        <dbReference type="Proteomes" id="UP001275084"/>
    </source>
</evidence>
<reference evidence="1" key="1">
    <citation type="journal article" date="2023" name="Mol. Phylogenet. Evol.">
        <title>Genome-scale phylogeny and comparative genomics of the fungal order Sordariales.</title>
        <authorList>
            <person name="Hensen N."/>
            <person name="Bonometti L."/>
            <person name="Westerberg I."/>
            <person name="Brannstrom I.O."/>
            <person name="Guillou S."/>
            <person name="Cros-Aarteil S."/>
            <person name="Calhoun S."/>
            <person name="Haridas S."/>
            <person name="Kuo A."/>
            <person name="Mondo S."/>
            <person name="Pangilinan J."/>
            <person name="Riley R."/>
            <person name="LaButti K."/>
            <person name="Andreopoulos B."/>
            <person name="Lipzen A."/>
            <person name="Chen C."/>
            <person name="Yan M."/>
            <person name="Daum C."/>
            <person name="Ng V."/>
            <person name="Clum A."/>
            <person name="Steindorff A."/>
            <person name="Ohm R.A."/>
            <person name="Martin F."/>
            <person name="Silar P."/>
            <person name="Natvig D.O."/>
            <person name="Lalanne C."/>
            <person name="Gautier V."/>
            <person name="Ament-Velasquez S.L."/>
            <person name="Kruys A."/>
            <person name="Hutchinson M.I."/>
            <person name="Powell A.J."/>
            <person name="Barry K."/>
            <person name="Miller A.N."/>
            <person name="Grigoriev I.V."/>
            <person name="Debuchy R."/>
            <person name="Gladieux P."/>
            <person name="Hiltunen Thoren M."/>
            <person name="Johannesson H."/>
        </authorList>
    </citation>
    <scope>NUCLEOTIDE SEQUENCE</scope>
    <source>
        <strain evidence="1">CBS 955.72</strain>
    </source>
</reference>
<name>A0AAJ0HAA6_9PEZI</name>